<dbReference type="InterPro" id="IPR052081">
    <property type="entry name" value="Dispatched_Hh_regulator"/>
</dbReference>
<feature type="transmembrane region" description="Helical" evidence="8">
    <location>
        <begin position="287"/>
        <end position="307"/>
    </location>
</feature>
<keyword evidence="11" id="KW-1185">Reference proteome</keyword>
<dbReference type="GO" id="GO:0007224">
    <property type="term" value="P:smoothened signaling pathway"/>
    <property type="evidence" value="ECO:0007669"/>
    <property type="project" value="TreeGrafter"/>
</dbReference>
<dbReference type="Gene3D" id="1.20.1640.10">
    <property type="entry name" value="Multidrug efflux transporter AcrB transmembrane domain"/>
    <property type="match status" value="2"/>
</dbReference>
<dbReference type="InterPro" id="IPR003392">
    <property type="entry name" value="PTHD_SSD"/>
</dbReference>
<evidence type="ECO:0000256" key="3">
    <source>
        <dbReference type="ARBA" id="ARBA00022989"/>
    </source>
</evidence>
<feature type="transmembrane region" description="Helical" evidence="8">
    <location>
        <begin position="772"/>
        <end position="798"/>
    </location>
</feature>
<sequence>MITHNERFNKEFNQKRVANSFDVILGPTRPGLDLFQQSILIDICKFQKVLYSGTKFAETKDEIQSLLLKKCGARSLGAYVAAYAGRAHCLQLTKEDVYHAKHLITECGPREREIREMLEKQKYVKSKVGVVTRKKREQSYRKSFDQCVEAYERGLLKFIIAFLVPVSYSNGSDKILKFTRIFGNEILSRNIKNFYKYLLKPGKMKYNNIKVVGLKLCRRCKHILFPDILLGDFFYLALGLGSVMIILMLYTGSVFLMIATLLEVCFSFIFSYFVYHLVLGLNFFPSMNVVALLILVAIGTDDVFIFFDTFQQETYQFQLKNIDEKDDLIDVLEKTLEHVITSISVTSLTTSTAFFAGTITSITALKCFSIFSVGTSGIIVVLITPKFKLPSQDSFPVYRNDVPLEAYEQIYHGLFRDYQEMQKIRNDRGLPLHFVFGSKLEDRGSRWDPEDVRVLNPSFKINFQDYNTLNYFKIIGKRALSKDWTREHTSTLKIVFFIDFFEEVLKENCNINSPQGCCGIPIIRRLFPVKLISTCFYYVAERAEKELKTLQQLNIDQSNSSANQRYLLDYPIFNKKTGRLSFFLITLLTKQGFTSKYEPMNELKNDLDDFWQSIKNDEKIITPKGTEHGFYSTYLLMYEIQNLLSSNTYESMGISLIISFLVMLATTLNILITVFAIISIAFAIFTTTGILVLCGWQLNIIESVTISLAVGMSIDFAIHYGVAYKLSKLELREDRMRESLKRVGSSVTIASLTTILTGLCAITSSVDVFQKLGTFLVTVMIVSWIFATFFFLSLCALAGPEGACGQLSNPLKLISLRLNKEKEEEEEEEEEEEKEEEEEEEEEKELEEEDDDDIERSK</sequence>
<feature type="transmembrane region" description="Helical" evidence="8">
    <location>
        <begin position="743"/>
        <end position="766"/>
    </location>
</feature>
<dbReference type="InterPro" id="IPR000731">
    <property type="entry name" value="SSD"/>
</dbReference>
<feature type="transmembrane region" description="Helical" evidence="8">
    <location>
        <begin position="704"/>
        <end position="722"/>
    </location>
</feature>
<dbReference type="GO" id="GO:0016020">
    <property type="term" value="C:membrane"/>
    <property type="evidence" value="ECO:0007669"/>
    <property type="project" value="UniProtKB-SubCell"/>
</dbReference>
<evidence type="ECO:0000256" key="5">
    <source>
        <dbReference type="ARBA" id="ARBA00023180"/>
    </source>
</evidence>
<feature type="region of interest" description="Disordered" evidence="7">
    <location>
        <begin position="818"/>
        <end position="858"/>
    </location>
</feature>
<feature type="transmembrane region" description="Helical" evidence="8">
    <location>
        <begin position="228"/>
        <end position="249"/>
    </location>
</feature>
<dbReference type="OrthoDB" id="193905at2759"/>
<keyword evidence="2 8" id="KW-0812">Transmembrane</keyword>
<evidence type="ECO:0000256" key="1">
    <source>
        <dbReference type="ARBA" id="ARBA00004141"/>
    </source>
</evidence>
<dbReference type="Pfam" id="PF02460">
    <property type="entry name" value="Patched"/>
    <property type="match status" value="1"/>
</dbReference>
<protein>
    <submittedName>
        <fullName evidence="10">DgyrCDS9162</fullName>
    </submittedName>
</protein>
<reference evidence="10 11" key="1">
    <citation type="submission" date="2020-08" db="EMBL/GenBank/DDBJ databases">
        <authorList>
            <person name="Hejnol A."/>
        </authorList>
    </citation>
    <scope>NUCLEOTIDE SEQUENCE [LARGE SCALE GENOMIC DNA]</scope>
</reference>
<proteinExistence type="inferred from homology"/>
<organism evidence="10 11">
    <name type="scientific">Dimorphilus gyrociliatus</name>
    <dbReference type="NCBI Taxonomy" id="2664684"/>
    <lineage>
        <taxon>Eukaryota</taxon>
        <taxon>Metazoa</taxon>
        <taxon>Spiralia</taxon>
        <taxon>Lophotrochozoa</taxon>
        <taxon>Annelida</taxon>
        <taxon>Polychaeta</taxon>
        <taxon>Polychaeta incertae sedis</taxon>
        <taxon>Dinophilidae</taxon>
        <taxon>Dimorphilus</taxon>
    </lineage>
</organism>
<feature type="domain" description="SSD" evidence="9">
    <location>
        <begin position="256"/>
        <end position="373"/>
    </location>
</feature>
<dbReference type="PROSITE" id="PS50156">
    <property type="entry name" value="SSD"/>
    <property type="match status" value="2"/>
</dbReference>
<name>A0A7I8VW94_9ANNE</name>
<evidence type="ECO:0000256" key="8">
    <source>
        <dbReference type="SAM" id="Phobius"/>
    </source>
</evidence>
<dbReference type="InterPro" id="IPR053958">
    <property type="entry name" value="HMGCR/SNAP/NPC1-like_SSD"/>
</dbReference>
<evidence type="ECO:0000313" key="10">
    <source>
        <dbReference type="EMBL" id="CAD5120603.1"/>
    </source>
</evidence>
<comment type="similarity">
    <text evidence="6">Belongs to the dispatched family.</text>
</comment>
<evidence type="ECO:0000256" key="7">
    <source>
        <dbReference type="SAM" id="MobiDB-lite"/>
    </source>
</evidence>
<keyword evidence="3 8" id="KW-1133">Transmembrane helix</keyword>
<evidence type="ECO:0000256" key="2">
    <source>
        <dbReference type="ARBA" id="ARBA00022692"/>
    </source>
</evidence>
<evidence type="ECO:0000313" key="11">
    <source>
        <dbReference type="Proteomes" id="UP000549394"/>
    </source>
</evidence>
<dbReference type="Proteomes" id="UP000549394">
    <property type="component" value="Unassembled WGS sequence"/>
</dbReference>
<dbReference type="PANTHER" id="PTHR45951">
    <property type="entry name" value="PROTEIN DISPATCHED-RELATED"/>
    <property type="match status" value="1"/>
</dbReference>
<accession>A0A7I8VW94</accession>
<feature type="transmembrane region" description="Helical" evidence="8">
    <location>
        <begin position="255"/>
        <end position="275"/>
    </location>
</feature>
<evidence type="ECO:0000259" key="9">
    <source>
        <dbReference type="PROSITE" id="PS50156"/>
    </source>
</evidence>
<feature type="compositionally biased region" description="Acidic residues" evidence="7">
    <location>
        <begin position="823"/>
        <end position="858"/>
    </location>
</feature>
<evidence type="ECO:0000256" key="4">
    <source>
        <dbReference type="ARBA" id="ARBA00023136"/>
    </source>
</evidence>
<keyword evidence="4 8" id="KW-0472">Membrane</keyword>
<gene>
    <name evidence="10" type="ORF">DGYR_LOCUS8682</name>
</gene>
<dbReference type="AlphaFoldDB" id="A0A7I8VW94"/>
<comment type="subcellular location">
    <subcellularLocation>
        <location evidence="1">Membrane</location>
        <topology evidence="1">Multi-pass membrane protein</topology>
    </subcellularLocation>
</comment>
<dbReference type="PANTHER" id="PTHR45951:SF3">
    <property type="entry name" value="PROTEIN DISPATCHED"/>
    <property type="match status" value="1"/>
</dbReference>
<feature type="transmembrane region" description="Helical" evidence="8">
    <location>
        <begin position="656"/>
        <end position="684"/>
    </location>
</feature>
<evidence type="ECO:0000256" key="6">
    <source>
        <dbReference type="ARBA" id="ARBA00038046"/>
    </source>
</evidence>
<dbReference type="GO" id="GO:0022857">
    <property type="term" value="F:transmembrane transporter activity"/>
    <property type="evidence" value="ECO:0007669"/>
    <property type="project" value="TreeGrafter"/>
</dbReference>
<feature type="domain" description="SSD" evidence="9">
    <location>
        <begin position="672"/>
        <end position="797"/>
    </location>
</feature>
<dbReference type="Pfam" id="PF12349">
    <property type="entry name" value="Sterol-sensing"/>
    <property type="match status" value="1"/>
</dbReference>
<keyword evidence="5" id="KW-0325">Glycoprotein</keyword>
<feature type="transmembrane region" description="Helical" evidence="8">
    <location>
        <begin position="354"/>
        <end position="383"/>
    </location>
</feature>
<comment type="caution">
    <text evidence="10">The sequence shown here is derived from an EMBL/GenBank/DDBJ whole genome shotgun (WGS) entry which is preliminary data.</text>
</comment>
<dbReference type="EMBL" id="CAJFCJ010000012">
    <property type="protein sequence ID" value="CAD5120603.1"/>
    <property type="molecule type" value="Genomic_DNA"/>
</dbReference>
<dbReference type="SUPFAM" id="SSF82866">
    <property type="entry name" value="Multidrug efflux transporter AcrB transmembrane domain"/>
    <property type="match status" value="2"/>
</dbReference>